<evidence type="ECO:0000256" key="1">
    <source>
        <dbReference type="SAM" id="MobiDB-lite"/>
    </source>
</evidence>
<keyword evidence="2" id="KW-1133">Transmembrane helix</keyword>
<gene>
    <name evidence="3" type="ORF">BCR42DRAFT_407047</name>
</gene>
<organism evidence="3 4">
    <name type="scientific">Absidia repens</name>
    <dbReference type="NCBI Taxonomy" id="90262"/>
    <lineage>
        <taxon>Eukaryota</taxon>
        <taxon>Fungi</taxon>
        <taxon>Fungi incertae sedis</taxon>
        <taxon>Mucoromycota</taxon>
        <taxon>Mucoromycotina</taxon>
        <taxon>Mucoromycetes</taxon>
        <taxon>Mucorales</taxon>
        <taxon>Cunninghamellaceae</taxon>
        <taxon>Absidia</taxon>
    </lineage>
</organism>
<evidence type="ECO:0000256" key="2">
    <source>
        <dbReference type="SAM" id="Phobius"/>
    </source>
</evidence>
<accession>A0A1X2IRM2</accession>
<protein>
    <submittedName>
        <fullName evidence="3">Uncharacterized protein</fullName>
    </submittedName>
</protein>
<reference evidence="3 4" key="1">
    <citation type="submission" date="2016-07" db="EMBL/GenBank/DDBJ databases">
        <title>Pervasive Adenine N6-methylation of Active Genes in Fungi.</title>
        <authorList>
            <consortium name="DOE Joint Genome Institute"/>
            <person name="Mondo S.J."/>
            <person name="Dannebaum R.O."/>
            <person name="Kuo R.C."/>
            <person name="Labutti K."/>
            <person name="Haridas S."/>
            <person name="Kuo A."/>
            <person name="Salamov A."/>
            <person name="Ahrendt S.R."/>
            <person name="Lipzen A."/>
            <person name="Sullivan W."/>
            <person name="Andreopoulos W.B."/>
            <person name="Clum A."/>
            <person name="Lindquist E."/>
            <person name="Daum C."/>
            <person name="Ramamoorthy G.K."/>
            <person name="Gryganskyi A."/>
            <person name="Culley D."/>
            <person name="Magnuson J.K."/>
            <person name="James T.Y."/>
            <person name="O'Malley M.A."/>
            <person name="Stajich J.E."/>
            <person name="Spatafora J.W."/>
            <person name="Visel A."/>
            <person name="Grigoriev I.V."/>
        </authorList>
    </citation>
    <scope>NUCLEOTIDE SEQUENCE [LARGE SCALE GENOMIC DNA]</scope>
    <source>
        <strain evidence="3 4">NRRL 1336</strain>
    </source>
</reference>
<dbReference type="Proteomes" id="UP000193560">
    <property type="component" value="Unassembled WGS sequence"/>
</dbReference>
<proteinExistence type="predicted"/>
<feature type="compositionally biased region" description="Basic and acidic residues" evidence="1">
    <location>
        <begin position="124"/>
        <end position="133"/>
    </location>
</feature>
<feature type="region of interest" description="Disordered" evidence="1">
    <location>
        <begin position="1"/>
        <end position="69"/>
    </location>
</feature>
<feature type="compositionally biased region" description="Polar residues" evidence="1">
    <location>
        <begin position="1"/>
        <end position="44"/>
    </location>
</feature>
<keyword evidence="2" id="KW-0472">Membrane</keyword>
<evidence type="ECO:0000313" key="3">
    <source>
        <dbReference type="EMBL" id="ORZ21198.1"/>
    </source>
</evidence>
<keyword evidence="2" id="KW-0812">Transmembrane</keyword>
<keyword evidence="4" id="KW-1185">Reference proteome</keyword>
<feature type="region of interest" description="Disordered" evidence="1">
    <location>
        <begin position="84"/>
        <end position="190"/>
    </location>
</feature>
<feature type="compositionally biased region" description="Polar residues" evidence="1">
    <location>
        <begin position="100"/>
        <end position="123"/>
    </location>
</feature>
<sequence>MDNLVSTDNESSTSYRNDTINTTALTDLPQSSQSSDGDNDTLTGANPGYAGTRNPLDGAGSESNVDDDLAMLDSDSDISTATRLEQDYNDNDNNIDSDLGQINNTYTPVSLNEETSKSNVENNSQKEDMHHDDDDYDQYQDNVDTNTTSQEETSNTTIEGTTHFDNNDTLREDGDGAVSGNTKQNYDTVDEDVQQQTWNDDDSNVSMEMDTQPDVVEQEEDGNINTTLGSTLDQALEGLMENGHQATTSESQLEDDSNIYGVPSSSYFGSANQSNTTSAATNTIGSENMDELVMVDFSCWLYGAIFVLICLRLPYVKVAYIHKGV</sequence>
<feature type="compositionally biased region" description="Low complexity" evidence="1">
    <location>
        <begin position="139"/>
        <end position="157"/>
    </location>
</feature>
<comment type="caution">
    <text evidence="3">The sequence shown here is derived from an EMBL/GenBank/DDBJ whole genome shotgun (WGS) entry which is preliminary data.</text>
</comment>
<name>A0A1X2IRM2_9FUNG</name>
<feature type="compositionally biased region" description="Basic and acidic residues" evidence="1">
    <location>
        <begin position="165"/>
        <end position="174"/>
    </location>
</feature>
<feature type="transmembrane region" description="Helical" evidence="2">
    <location>
        <begin position="300"/>
        <end position="320"/>
    </location>
</feature>
<evidence type="ECO:0000313" key="4">
    <source>
        <dbReference type="Proteomes" id="UP000193560"/>
    </source>
</evidence>
<dbReference type="EMBL" id="MCGE01000005">
    <property type="protein sequence ID" value="ORZ21198.1"/>
    <property type="molecule type" value="Genomic_DNA"/>
</dbReference>
<dbReference type="AlphaFoldDB" id="A0A1X2IRM2"/>
<dbReference type="OrthoDB" id="2290969at2759"/>